<dbReference type="NCBIfam" id="NF001464">
    <property type="entry name" value="PRK00321.1-5"/>
    <property type="match status" value="1"/>
</dbReference>
<organism evidence="7 8">
    <name type="scientific">Paraglaciecola mesophila</name>
    <dbReference type="NCBI Taxonomy" id="197222"/>
    <lineage>
        <taxon>Bacteria</taxon>
        <taxon>Pseudomonadati</taxon>
        <taxon>Pseudomonadota</taxon>
        <taxon>Gammaproteobacteria</taxon>
        <taxon>Alteromonadales</taxon>
        <taxon>Alteromonadaceae</taxon>
        <taxon>Paraglaciecola</taxon>
    </lineage>
</organism>
<evidence type="ECO:0000256" key="1">
    <source>
        <dbReference type="ARBA" id="ARBA00004453"/>
    </source>
</evidence>
<evidence type="ECO:0000256" key="3">
    <source>
        <dbReference type="ARBA" id="ARBA00022296"/>
    </source>
</evidence>
<evidence type="ECO:0000256" key="6">
    <source>
        <dbReference type="HAMAP-Rule" id="MF_00194"/>
    </source>
</evidence>
<protein>
    <recommendedName>
        <fullName evidence="3 6">Recombination-associated protein RdgC</fullName>
    </recommendedName>
</protein>
<dbReference type="GO" id="GO:0006310">
    <property type="term" value="P:DNA recombination"/>
    <property type="evidence" value="ECO:0007669"/>
    <property type="project" value="UniProtKB-UniRule"/>
</dbReference>
<dbReference type="PANTHER" id="PTHR38103:SF1">
    <property type="entry name" value="RECOMBINATION-ASSOCIATED PROTEIN RDGC"/>
    <property type="match status" value="1"/>
</dbReference>
<evidence type="ECO:0000256" key="2">
    <source>
        <dbReference type="ARBA" id="ARBA00008657"/>
    </source>
</evidence>
<comment type="function">
    <text evidence="6">May be involved in recombination.</text>
</comment>
<accession>A0A857JLF6</accession>
<dbReference type="InterPro" id="IPR007476">
    <property type="entry name" value="RdgC"/>
</dbReference>
<gene>
    <name evidence="6" type="primary">rdgC</name>
    <name evidence="7" type="ORF">FX988_01673</name>
</gene>
<keyword evidence="5 6" id="KW-0233">DNA recombination</keyword>
<dbReference type="AlphaFoldDB" id="A0A857JLF6"/>
<dbReference type="PANTHER" id="PTHR38103">
    <property type="entry name" value="RECOMBINATION-ASSOCIATED PROTEIN RDGC"/>
    <property type="match status" value="1"/>
</dbReference>
<keyword evidence="4 6" id="KW-0963">Cytoplasm</keyword>
<dbReference type="Proteomes" id="UP000464524">
    <property type="component" value="Chromosome"/>
</dbReference>
<evidence type="ECO:0000256" key="5">
    <source>
        <dbReference type="ARBA" id="ARBA00023172"/>
    </source>
</evidence>
<proteinExistence type="inferred from homology"/>
<keyword evidence="8" id="KW-1185">Reference proteome</keyword>
<comment type="subcellular location">
    <subcellularLocation>
        <location evidence="1 6">Cytoplasm</location>
        <location evidence="1 6">Nucleoid</location>
    </subcellularLocation>
</comment>
<reference evidence="7 8" key="1">
    <citation type="submission" date="2019-12" db="EMBL/GenBank/DDBJ databases">
        <title>Genome sequencing and assembly of endphytes of Porphyra tenera.</title>
        <authorList>
            <person name="Park J.M."/>
            <person name="Shin R."/>
            <person name="Jo S.H."/>
        </authorList>
    </citation>
    <scope>NUCLEOTIDE SEQUENCE [LARGE SCALE GENOMIC DNA]</scope>
    <source>
        <strain evidence="7 8">GPM4</strain>
    </source>
</reference>
<dbReference type="GO" id="GO:0003690">
    <property type="term" value="F:double-stranded DNA binding"/>
    <property type="evidence" value="ECO:0007669"/>
    <property type="project" value="TreeGrafter"/>
</dbReference>
<dbReference type="OrthoDB" id="5290530at2"/>
<comment type="similarity">
    <text evidence="2 6">Belongs to the RdgC family.</text>
</comment>
<evidence type="ECO:0000313" key="8">
    <source>
        <dbReference type="Proteomes" id="UP000464524"/>
    </source>
</evidence>
<evidence type="ECO:0000256" key="4">
    <source>
        <dbReference type="ARBA" id="ARBA00022490"/>
    </source>
</evidence>
<dbReference type="NCBIfam" id="NF001462">
    <property type="entry name" value="PRK00321.1-3"/>
    <property type="match status" value="1"/>
</dbReference>
<dbReference type="Pfam" id="PF04381">
    <property type="entry name" value="RdgC"/>
    <property type="match status" value="1"/>
</dbReference>
<dbReference type="RefSeq" id="WP_160179189.1">
    <property type="nucleotide sequence ID" value="NZ_CP047656.1"/>
</dbReference>
<dbReference type="GO" id="GO:0005737">
    <property type="term" value="C:cytoplasm"/>
    <property type="evidence" value="ECO:0007669"/>
    <property type="project" value="UniProtKB-UniRule"/>
</dbReference>
<dbReference type="EMBL" id="CP047656">
    <property type="protein sequence ID" value="QHJ11444.1"/>
    <property type="molecule type" value="Genomic_DNA"/>
</dbReference>
<dbReference type="GO" id="GO:0000018">
    <property type="term" value="P:regulation of DNA recombination"/>
    <property type="evidence" value="ECO:0007669"/>
    <property type="project" value="TreeGrafter"/>
</dbReference>
<sequence>MWFKNLKLYHLTQTLELTEEDIQDKLAEFPFRPCGSQELATMGWTSPVGQGEMLVHSAGGKFWLTLKKQERILPAAVVNAELADKVALVEAETGSNVGKKAQQEMKEEIIQRLLPQAFTKNSFSHGFISTQDNLVVVDASADGKAETFLAMLRKALGSLPVVPLAKQSVQEELTHWLTDDAVPNDVVILEEAELRSMEEDGAIVRCKNQDLGSEEIMNHLSAGKTVQKVAIEWDETFSALLQEDMAVKRLKFTDVMTEQNDDIPKEDKLAKMDADFALMSAEIVRFSKRLVEIFNLQQDQE</sequence>
<dbReference type="GO" id="GO:0043590">
    <property type="term" value="C:bacterial nucleoid"/>
    <property type="evidence" value="ECO:0007669"/>
    <property type="project" value="TreeGrafter"/>
</dbReference>
<dbReference type="KEGG" id="pmes:FX988_01673"/>
<name>A0A857JLF6_9ALTE</name>
<evidence type="ECO:0000313" key="7">
    <source>
        <dbReference type="EMBL" id="QHJ11444.1"/>
    </source>
</evidence>
<dbReference type="HAMAP" id="MF_00194">
    <property type="entry name" value="RdgC"/>
    <property type="match status" value="1"/>
</dbReference>